<keyword evidence="1 2" id="KW-0238">DNA-binding</keyword>
<dbReference type="Gene3D" id="1.10.10.60">
    <property type="entry name" value="Homeodomain-like"/>
    <property type="match status" value="1"/>
</dbReference>
<dbReference type="Gene3D" id="1.10.357.10">
    <property type="entry name" value="Tetracycline Repressor, domain 2"/>
    <property type="match status" value="1"/>
</dbReference>
<dbReference type="InterPro" id="IPR050109">
    <property type="entry name" value="HTH-type_TetR-like_transc_reg"/>
</dbReference>
<dbReference type="Proteomes" id="UP000436822">
    <property type="component" value="Unassembled WGS sequence"/>
</dbReference>
<dbReference type="GO" id="GO:0000976">
    <property type="term" value="F:transcription cis-regulatory region binding"/>
    <property type="evidence" value="ECO:0007669"/>
    <property type="project" value="TreeGrafter"/>
</dbReference>
<dbReference type="SUPFAM" id="SSF48498">
    <property type="entry name" value="Tetracyclin repressor-like, C-terminal domain"/>
    <property type="match status" value="1"/>
</dbReference>
<dbReference type="PROSITE" id="PS50977">
    <property type="entry name" value="HTH_TETR_2"/>
    <property type="match status" value="1"/>
</dbReference>
<protein>
    <submittedName>
        <fullName evidence="4">TetR family transcriptional regulator</fullName>
    </submittedName>
</protein>
<evidence type="ECO:0000259" key="3">
    <source>
        <dbReference type="PROSITE" id="PS50977"/>
    </source>
</evidence>
<proteinExistence type="predicted"/>
<keyword evidence="5" id="KW-1185">Reference proteome</keyword>
<feature type="domain" description="HTH tetR-type" evidence="3">
    <location>
        <begin position="14"/>
        <end position="74"/>
    </location>
</feature>
<accession>A0A6N6JJT1</accession>
<gene>
    <name evidence="4" type="ORF">KIN_32710</name>
</gene>
<reference evidence="4 5" key="1">
    <citation type="submission" date="2019-12" db="EMBL/GenBank/DDBJ databases">
        <title>Litoreibacter badius sp. nov., a novel bacteriochlorophyll a-containing bacterium in the genus Litoreibacter.</title>
        <authorList>
            <person name="Kanamuro M."/>
            <person name="Takabe Y."/>
            <person name="Mori K."/>
            <person name="Takaichi S."/>
            <person name="Hanada S."/>
        </authorList>
    </citation>
    <scope>NUCLEOTIDE SEQUENCE [LARGE SCALE GENOMIC DNA]</scope>
    <source>
        <strain evidence="4 5">K6</strain>
    </source>
</reference>
<evidence type="ECO:0000256" key="2">
    <source>
        <dbReference type="PROSITE-ProRule" id="PRU00335"/>
    </source>
</evidence>
<dbReference type="SUPFAM" id="SSF46689">
    <property type="entry name" value="Homeodomain-like"/>
    <property type="match status" value="1"/>
</dbReference>
<name>A0A6N6JJT1_9RHOB</name>
<comment type="caution">
    <text evidence="4">The sequence shown here is derived from an EMBL/GenBank/DDBJ whole genome shotgun (WGS) entry which is preliminary data.</text>
</comment>
<evidence type="ECO:0000256" key="1">
    <source>
        <dbReference type="ARBA" id="ARBA00023125"/>
    </source>
</evidence>
<dbReference type="InterPro" id="IPR001647">
    <property type="entry name" value="HTH_TetR"/>
</dbReference>
<sequence>MCADKSQAVNLAQDRRKRVILDAARTLFIEKGFEQTSLDMIIARTGGSRRNIYDLFGNKEGLFEAVMKDQLGRILSGTHVPKSAEDGVSIQSQLEAIGTEFLMGLLQPTVLRTLRQFIVAAGERPDLGQQAYAAGPAVLYERLETYFSALVAEGKLDLPDVEVASRALTEMIKGGLELKAMMTGDYEVSTKQIRRQVSKAVLLFLHGALPR</sequence>
<dbReference type="Pfam" id="PF14246">
    <property type="entry name" value="TetR_C_7"/>
    <property type="match status" value="1"/>
</dbReference>
<evidence type="ECO:0000313" key="4">
    <source>
        <dbReference type="EMBL" id="GFE66197.1"/>
    </source>
</evidence>
<dbReference type="AlphaFoldDB" id="A0A6N6JJT1"/>
<dbReference type="PANTHER" id="PTHR30055:SF146">
    <property type="entry name" value="HTH-TYPE TRANSCRIPTIONAL DUAL REGULATOR CECR"/>
    <property type="match status" value="1"/>
</dbReference>
<organism evidence="4 5">
    <name type="scientific">Litoreibacter roseus</name>
    <dbReference type="NCBI Taxonomy" id="2601869"/>
    <lineage>
        <taxon>Bacteria</taxon>
        <taxon>Pseudomonadati</taxon>
        <taxon>Pseudomonadota</taxon>
        <taxon>Alphaproteobacteria</taxon>
        <taxon>Rhodobacterales</taxon>
        <taxon>Roseobacteraceae</taxon>
        <taxon>Litoreibacter</taxon>
    </lineage>
</organism>
<dbReference type="GO" id="GO:0003700">
    <property type="term" value="F:DNA-binding transcription factor activity"/>
    <property type="evidence" value="ECO:0007669"/>
    <property type="project" value="TreeGrafter"/>
</dbReference>
<dbReference type="Pfam" id="PF00440">
    <property type="entry name" value="TetR_N"/>
    <property type="match status" value="1"/>
</dbReference>
<dbReference type="InterPro" id="IPR036271">
    <property type="entry name" value="Tet_transcr_reg_TetR-rel_C_sf"/>
</dbReference>
<dbReference type="EMBL" id="BLJE01000004">
    <property type="protein sequence ID" value="GFE66197.1"/>
    <property type="molecule type" value="Genomic_DNA"/>
</dbReference>
<evidence type="ECO:0000313" key="5">
    <source>
        <dbReference type="Proteomes" id="UP000436822"/>
    </source>
</evidence>
<feature type="DNA-binding region" description="H-T-H motif" evidence="2">
    <location>
        <begin position="37"/>
        <end position="56"/>
    </location>
</feature>
<dbReference type="PRINTS" id="PR00455">
    <property type="entry name" value="HTHTETR"/>
</dbReference>
<dbReference type="InterPro" id="IPR009057">
    <property type="entry name" value="Homeodomain-like_sf"/>
</dbReference>
<dbReference type="OrthoDB" id="9816431at2"/>
<dbReference type="InterPro" id="IPR039536">
    <property type="entry name" value="TetR_C_Proteobacteria"/>
</dbReference>
<dbReference type="RefSeq" id="WP_159809044.1">
    <property type="nucleotide sequence ID" value="NZ_BLJE01000004.1"/>
</dbReference>
<dbReference type="PANTHER" id="PTHR30055">
    <property type="entry name" value="HTH-TYPE TRANSCRIPTIONAL REGULATOR RUTR"/>
    <property type="match status" value="1"/>
</dbReference>